<evidence type="ECO:0000256" key="1">
    <source>
        <dbReference type="SAM" id="MobiDB-lite"/>
    </source>
</evidence>
<dbReference type="Gene3D" id="1.10.10.60">
    <property type="entry name" value="Homeodomain-like"/>
    <property type="match status" value="1"/>
</dbReference>
<reference evidence="3 4" key="1">
    <citation type="submission" date="2024-09" db="EMBL/GenBank/DDBJ databases">
        <title>A chromosome-level genome assembly of Gray's grenadier anchovy, Coilia grayii.</title>
        <authorList>
            <person name="Fu Z."/>
        </authorList>
    </citation>
    <scope>NUCLEOTIDE SEQUENCE [LARGE SCALE GENOMIC DNA]</scope>
    <source>
        <strain evidence="3">G4</strain>
        <tissue evidence="3">Muscle</tissue>
    </source>
</reference>
<feature type="compositionally biased region" description="Low complexity" evidence="1">
    <location>
        <begin position="311"/>
        <end position="321"/>
    </location>
</feature>
<protein>
    <recommendedName>
        <fullName evidence="2">Myb/SANT-like DNA-binding domain-containing protein</fullName>
    </recommendedName>
</protein>
<comment type="caution">
    <text evidence="3">The sequence shown here is derived from an EMBL/GenBank/DDBJ whole genome shotgun (WGS) entry which is preliminary data.</text>
</comment>
<feature type="compositionally biased region" description="Polar residues" evidence="1">
    <location>
        <begin position="134"/>
        <end position="150"/>
    </location>
</feature>
<feature type="region of interest" description="Disordered" evidence="1">
    <location>
        <begin position="104"/>
        <end position="179"/>
    </location>
</feature>
<feature type="compositionally biased region" description="Pro residues" evidence="1">
    <location>
        <begin position="295"/>
        <end position="310"/>
    </location>
</feature>
<evidence type="ECO:0000313" key="4">
    <source>
        <dbReference type="Proteomes" id="UP001591681"/>
    </source>
</evidence>
<dbReference type="Pfam" id="PF13837">
    <property type="entry name" value="Myb_DNA-bind_4"/>
    <property type="match status" value="1"/>
</dbReference>
<dbReference type="PANTHER" id="PTHR47595:SF1">
    <property type="entry name" value="MYB_SANT-LIKE DNA-BINDING DOMAIN-CONTAINING PROTEIN"/>
    <property type="match status" value="1"/>
</dbReference>
<dbReference type="PANTHER" id="PTHR47595">
    <property type="entry name" value="HEAT SHOCK 70 KDA PROTEIN 14"/>
    <property type="match status" value="1"/>
</dbReference>
<evidence type="ECO:0000313" key="3">
    <source>
        <dbReference type="EMBL" id="KAL2082804.1"/>
    </source>
</evidence>
<accession>A0ABD1J6K8</accession>
<dbReference type="AlphaFoldDB" id="A0ABD1J6K8"/>
<dbReference type="FunFam" id="1.10.10.60:FF:000032">
    <property type="entry name" value="Zinc finger and SCAN domain-containing 20"/>
    <property type="match status" value="1"/>
</dbReference>
<feature type="region of interest" description="Disordered" evidence="1">
    <location>
        <begin position="251"/>
        <end position="327"/>
    </location>
</feature>
<evidence type="ECO:0000259" key="2">
    <source>
        <dbReference type="Pfam" id="PF13837"/>
    </source>
</evidence>
<feature type="compositionally biased region" description="Polar residues" evidence="1">
    <location>
        <begin position="257"/>
        <end position="271"/>
    </location>
</feature>
<gene>
    <name evidence="3" type="ORF">ACEWY4_022622</name>
</gene>
<organism evidence="3 4">
    <name type="scientific">Coilia grayii</name>
    <name type="common">Gray's grenadier anchovy</name>
    <dbReference type="NCBI Taxonomy" id="363190"/>
    <lineage>
        <taxon>Eukaryota</taxon>
        <taxon>Metazoa</taxon>
        <taxon>Chordata</taxon>
        <taxon>Craniata</taxon>
        <taxon>Vertebrata</taxon>
        <taxon>Euteleostomi</taxon>
        <taxon>Actinopterygii</taxon>
        <taxon>Neopterygii</taxon>
        <taxon>Teleostei</taxon>
        <taxon>Clupei</taxon>
        <taxon>Clupeiformes</taxon>
        <taxon>Clupeoidei</taxon>
        <taxon>Engraulidae</taxon>
        <taxon>Coilinae</taxon>
        <taxon>Coilia</taxon>
    </lineage>
</organism>
<dbReference type="InterPro" id="IPR044822">
    <property type="entry name" value="Myb_DNA-bind_4"/>
</dbReference>
<feature type="domain" description="Myb/SANT-like DNA-binding" evidence="2">
    <location>
        <begin position="10"/>
        <end position="83"/>
    </location>
</feature>
<keyword evidence="4" id="KW-1185">Reference proteome</keyword>
<dbReference type="EMBL" id="JBHFQA010000019">
    <property type="protein sequence ID" value="KAL2082804.1"/>
    <property type="molecule type" value="Genomic_DNA"/>
</dbReference>
<dbReference type="Proteomes" id="UP001591681">
    <property type="component" value="Unassembled WGS sequence"/>
</dbReference>
<sequence length="342" mass="38409">MGPTSNRGQTWACEEIQALIDIWSDEYISEQLSATHKNSEIYAIFSKQLREKGYNRSPEQCRIKVKKLRQKYIQVRDALGKTGSNEIDKILGTKPVVEPVDVVENDEPEPVSPNVTFNVTLPSDPDVDVEDSSNTDLSEVQSTGTDVQSIETDEKDSAGGRLPIPGSQARKRKAKSNRDDEVVEYLAESQKMLHEIHEAEQRRMVQEAVAFEKLLKAQQESEERRFQAMQMQQQASNQMILQLVNTLVNSQHHHPSQVPSWNTTAPPTTSRAWPIQPHHPSQAYQQPQPTVEQPVIPPYPPAPPYPPTPCPTISSPHSSTPQQDVHSVSSILRDANTQLHPL</sequence>
<proteinExistence type="predicted"/>
<name>A0ABD1J6K8_9TELE</name>